<evidence type="ECO:0000313" key="3">
    <source>
        <dbReference type="Proteomes" id="UP000008139"/>
    </source>
</evidence>
<dbReference type="Proteomes" id="UP000008139">
    <property type="component" value="Chromosome"/>
</dbReference>
<dbReference type="InParanoid" id="F2LWC2"/>
<keyword evidence="3" id="KW-1185">Reference proteome</keyword>
<sequence length="123" mass="13893">MRISSIKSIKDISVLLLLLVVIIFNISFSNIVIAKSIQIKRIEGEIVSVNKNILTIFNFETQESEKYFITDKTDIKSGSLVLLAKGKTLIKTDRLLRKGYEVLVEANAENQTLIKITVKEIPK</sequence>
<dbReference type="STRING" id="760142.Hipma_1090"/>
<keyword evidence="1" id="KW-1133">Transmembrane helix</keyword>
<dbReference type="HOGENOM" id="CLU_2012106_0_0_7"/>
<protein>
    <submittedName>
        <fullName evidence="2">Uncharacterized protein</fullName>
    </submittedName>
</protein>
<dbReference type="OrthoDB" id="9889890at2"/>
<dbReference type="EMBL" id="CP002606">
    <property type="protein sequence ID" value="AEA34056.1"/>
    <property type="molecule type" value="Genomic_DNA"/>
</dbReference>
<proteinExistence type="predicted"/>
<feature type="transmembrane region" description="Helical" evidence="1">
    <location>
        <begin position="12"/>
        <end position="33"/>
    </location>
</feature>
<dbReference type="RefSeq" id="WP_013682094.1">
    <property type="nucleotide sequence ID" value="NC_015318.1"/>
</dbReference>
<gene>
    <name evidence="2" type="ordered locus">Hipma_1090</name>
</gene>
<name>F2LWC2_HIPMA</name>
<dbReference type="AlphaFoldDB" id="F2LWC2"/>
<reference evidence="2 3" key="1">
    <citation type="journal article" date="2011" name="Stand. Genomic Sci.">
        <title>Complete genome sequence of the thermophilic sulfur-reducer Hippea maritima type strain (MH(2)).</title>
        <authorList>
            <person name="Huntemann M."/>
            <person name="Lu M."/>
            <person name="Nolan M."/>
            <person name="Lapidus A."/>
            <person name="Lucas S."/>
            <person name="Hammon N."/>
            <person name="Deshpande S."/>
            <person name="Cheng J.F."/>
            <person name="Tapia R."/>
            <person name="Han C."/>
            <person name="Goodwin L."/>
            <person name="Pitluck S."/>
            <person name="Liolios K."/>
            <person name="Pagani I."/>
            <person name="Ivanova N."/>
            <person name="Ovchinikova G."/>
            <person name="Pati A."/>
            <person name="Chen A."/>
            <person name="Palaniappan K."/>
            <person name="Land M."/>
            <person name="Hauser L."/>
            <person name="Jeffries C.D."/>
            <person name="Detter J.C."/>
            <person name="Brambilla E.M."/>
            <person name="Rohde M."/>
            <person name="Spring S."/>
            <person name="Goker M."/>
            <person name="Woyke T."/>
            <person name="Bristow J."/>
            <person name="Eisen J.A."/>
            <person name="Markowitz V."/>
            <person name="Hugenholtz P."/>
            <person name="Kyrpides N.C."/>
            <person name="Klenk H.P."/>
            <person name="Mavromatis K."/>
        </authorList>
    </citation>
    <scope>NUCLEOTIDE SEQUENCE [LARGE SCALE GENOMIC DNA]</scope>
    <source>
        <strain evidence="3">ATCC 700847 / DSM 10411 / MH2</strain>
    </source>
</reference>
<organism evidence="2 3">
    <name type="scientific">Hippea maritima (strain ATCC 700847 / DSM 10411 / MH2)</name>
    <dbReference type="NCBI Taxonomy" id="760142"/>
    <lineage>
        <taxon>Bacteria</taxon>
        <taxon>Pseudomonadati</taxon>
        <taxon>Campylobacterota</taxon>
        <taxon>Desulfurellia</taxon>
        <taxon>Desulfurellales</taxon>
        <taxon>Hippeaceae</taxon>
        <taxon>Hippea</taxon>
    </lineage>
</organism>
<keyword evidence="1" id="KW-0472">Membrane</keyword>
<reference evidence="3" key="2">
    <citation type="submission" date="2011-03" db="EMBL/GenBank/DDBJ databases">
        <title>The complete genome of Hippea maritima DSM 10411.</title>
        <authorList>
            <consortium name="US DOE Joint Genome Institute (JGI-PGF)"/>
            <person name="Lucas S."/>
            <person name="Copeland A."/>
            <person name="Lapidus A."/>
            <person name="Bruce D."/>
            <person name="Goodwin L."/>
            <person name="Pitluck S."/>
            <person name="Peters L."/>
            <person name="Kyrpides N."/>
            <person name="Mavromatis K."/>
            <person name="Pagani I."/>
            <person name="Ivanova N."/>
            <person name="Mikhailova N."/>
            <person name="Lu M."/>
            <person name="Detter J.C."/>
            <person name="Tapia R."/>
            <person name="Han C."/>
            <person name="Land M."/>
            <person name="Hauser L."/>
            <person name="Markowitz V."/>
            <person name="Cheng J.-F."/>
            <person name="Hugenholtz P."/>
            <person name="Woyke T."/>
            <person name="Wu D."/>
            <person name="Spring S."/>
            <person name="Schroeder M."/>
            <person name="Brambilla E."/>
            <person name="Klenk H.-P."/>
            <person name="Eisen J.A."/>
        </authorList>
    </citation>
    <scope>NUCLEOTIDE SEQUENCE [LARGE SCALE GENOMIC DNA]</scope>
    <source>
        <strain evidence="3">ATCC 700847 / DSM 10411 / MH2</strain>
    </source>
</reference>
<evidence type="ECO:0000313" key="2">
    <source>
        <dbReference type="EMBL" id="AEA34056.1"/>
    </source>
</evidence>
<accession>F2LWC2</accession>
<dbReference type="KEGG" id="hmr:Hipma_1090"/>
<keyword evidence="1" id="KW-0812">Transmembrane</keyword>
<evidence type="ECO:0000256" key="1">
    <source>
        <dbReference type="SAM" id="Phobius"/>
    </source>
</evidence>